<sequence>MLVYEDISTWLSAAGANSSPKGEGNNLILLDGGTMHIQQWNSDGLSKKSPITKSAKSTSPAALISDNKVFAIDATNKLRCYIKPPDVEGADQMWHEQTLGVGNIEVHPNSQLCALEISPRTVVIYQDTNGSLGIMQGIDNDWEFVRLPAHDVQLGTPLAFFPFKGCDNIFYIGSDDKVHRFTRNKAEMEWKGIFTTYYLNPDPSPVPPPTRTNLGLFLDEIFSAAVLQDTPSKIVVLPGQEDDAPVLHLFGLCGNKLVLVTESLGDPEVIGMIRNGKFFMAKCLIASGLLTSLLGNVCGAVGGAVSGAVSGAIGGGWGTSSKAELMMPGEIFSRVELHSESIF</sequence>
<accession>A0ACC2JWA3</accession>
<comment type="caution">
    <text evidence="1">The sequence shown here is derived from an EMBL/GenBank/DDBJ whole genome shotgun (WGS) entry which is preliminary data.</text>
</comment>
<evidence type="ECO:0000313" key="2">
    <source>
        <dbReference type="Proteomes" id="UP001153332"/>
    </source>
</evidence>
<keyword evidence="2" id="KW-1185">Reference proteome</keyword>
<name>A0ACC2JWA3_9PEZI</name>
<organism evidence="1 2">
    <name type="scientific">Lasiodiplodia mahajangana</name>
    <dbReference type="NCBI Taxonomy" id="1108764"/>
    <lineage>
        <taxon>Eukaryota</taxon>
        <taxon>Fungi</taxon>
        <taxon>Dikarya</taxon>
        <taxon>Ascomycota</taxon>
        <taxon>Pezizomycotina</taxon>
        <taxon>Dothideomycetes</taxon>
        <taxon>Dothideomycetes incertae sedis</taxon>
        <taxon>Botryosphaeriales</taxon>
        <taxon>Botryosphaeriaceae</taxon>
        <taxon>Lasiodiplodia</taxon>
    </lineage>
</organism>
<reference evidence="1" key="1">
    <citation type="submission" date="2022-12" db="EMBL/GenBank/DDBJ databases">
        <title>Genome Sequence of Lasiodiplodia mahajangana.</title>
        <authorList>
            <person name="Buettner E."/>
        </authorList>
    </citation>
    <scope>NUCLEOTIDE SEQUENCE</scope>
    <source>
        <strain evidence="1">VT137</strain>
    </source>
</reference>
<dbReference type="Proteomes" id="UP001153332">
    <property type="component" value="Unassembled WGS sequence"/>
</dbReference>
<dbReference type="EMBL" id="JAPUUL010000245">
    <property type="protein sequence ID" value="KAJ8131686.1"/>
    <property type="molecule type" value="Genomic_DNA"/>
</dbReference>
<proteinExistence type="predicted"/>
<gene>
    <name evidence="1" type="ORF">O1611_g1932</name>
</gene>
<evidence type="ECO:0000313" key="1">
    <source>
        <dbReference type="EMBL" id="KAJ8131686.1"/>
    </source>
</evidence>
<protein>
    <submittedName>
        <fullName evidence="1">Uncharacterized protein</fullName>
    </submittedName>
</protein>